<dbReference type="OMA" id="AWYAGCT"/>
<reference evidence="12 14" key="2">
    <citation type="submission" date="2018-03" db="EMBL/GenBank/DDBJ databases">
        <authorList>
            <person name="Fogelqvist J."/>
        </authorList>
    </citation>
    <scope>NUCLEOTIDE SEQUENCE [LARGE SCALE GENOMIC DNA]</scope>
</reference>
<evidence type="ECO:0000313" key="11">
    <source>
        <dbReference type="EMBL" id="CEO99592.1"/>
    </source>
</evidence>
<evidence type="ECO:0000256" key="6">
    <source>
        <dbReference type="ARBA" id="ARBA00022989"/>
    </source>
</evidence>
<evidence type="ECO:0000313" key="13">
    <source>
        <dbReference type="Proteomes" id="UP000039324"/>
    </source>
</evidence>
<keyword evidence="8 9" id="KW-0472">Membrane</keyword>
<dbReference type="PRINTS" id="PR00926">
    <property type="entry name" value="MITOCARRIER"/>
</dbReference>
<dbReference type="GO" id="GO:0006843">
    <property type="term" value="P:mitochondrial citrate transmembrane transport"/>
    <property type="evidence" value="ECO:0007669"/>
    <property type="project" value="TreeGrafter"/>
</dbReference>
<name>A0A0G4IWE9_PLABS</name>
<evidence type="ECO:0000256" key="4">
    <source>
        <dbReference type="ARBA" id="ARBA00022692"/>
    </source>
</evidence>
<dbReference type="Proteomes" id="UP000290189">
    <property type="component" value="Unassembled WGS sequence"/>
</dbReference>
<dbReference type="Gene3D" id="1.50.40.10">
    <property type="entry name" value="Mitochondrial carrier domain"/>
    <property type="match status" value="2"/>
</dbReference>
<feature type="repeat" description="Solcar" evidence="9">
    <location>
        <begin position="12"/>
        <end position="101"/>
    </location>
</feature>
<dbReference type="GO" id="GO:0031966">
    <property type="term" value="C:mitochondrial membrane"/>
    <property type="evidence" value="ECO:0007669"/>
    <property type="project" value="UniProtKB-SubCell"/>
</dbReference>
<dbReference type="FunFam" id="1.50.40.10:FF:000007">
    <property type="entry name" value="Mitochondrial tricarboxylate transport protein-like"/>
    <property type="match status" value="1"/>
</dbReference>
<dbReference type="PROSITE" id="PS50920">
    <property type="entry name" value="SOLCAR"/>
    <property type="match status" value="3"/>
</dbReference>
<keyword evidence="5" id="KW-0677">Repeat</keyword>
<dbReference type="EMBL" id="CDSF01000091">
    <property type="protein sequence ID" value="CEO99592.1"/>
    <property type="molecule type" value="Genomic_DNA"/>
</dbReference>
<dbReference type="PANTHER" id="PTHR45788:SF4">
    <property type="entry name" value="TRICARBOXYLATE TRANSPORT PROTEIN, MITOCHONDRIAL"/>
    <property type="match status" value="1"/>
</dbReference>
<evidence type="ECO:0000256" key="7">
    <source>
        <dbReference type="ARBA" id="ARBA00023128"/>
    </source>
</evidence>
<dbReference type="EMBL" id="OVEO01000005">
    <property type="protein sequence ID" value="SPQ95911.1"/>
    <property type="molecule type" value="Genomic_DNA"/>
</dbReference>
<evidence type="ECO:0000313" key="12">
    <source>
        <dbReference type="EMBL" id="SPQ95911.1"/>
    </source>
</evidence>
<comment type="subcellular location">
    <subcellularLocation>
        <location evidence="1">Mitochondrion membrane</location>
        <topology evidence="1">Multi-pass membrane protein</topology>
    </subcellularLocation>
</comment>
<accession>A0A0G4IWE9</accession>
<evidence type="ECO:0000256" key="5">
    <source>
        <dbReference type="ARBA" id="ARBA00022737"/>
    </source>
</evidence>
<dbReference type="PANTHER" id="PTHR45788">
    <property type="entry name" value="SUCCINATE/FUMARATE MITOCHONDRIAL TRANSPORTER-RELATED"/>
    <property type="match status" value="1"/>
</dbReference>
<dbReference type="InterPro" id="IPR018108">
    <property type="entry name" value="MCP_transmembrane"/>
</dbReference>
<organism evidence="11 13">
    <name type="scientific">Plasmodiophora brassicae</name>
    <name type="common">Clubroot disease agent</name>
    <dbReference type="NCBI Taxonomy" id="37360"/>
    <lineage>
        <taxon>Eukaryota</taxon>
        <taxon>Sar</taxon>
        <taxon>Rhizaria</taxon>
        <taxon>Endomyxa</taxon>
        <taxon>Phytomyxea</taxon>
        <taxon>Plasmodiophorida</taxon>
        <taxon>Plasmodiophoridae</taxon>
        <taxon>Plasmodiophora</taxon>
    </lineage>
</organism>
<evidence type="ECO:0000256" key="2">
    <source>
        <dbReference type="ARBA" id="ARBA00006375"/>
    </source>
</evidence>
<dbReference type="SUPFAM" id="SSF103506">
    <property type="entry name" value="Mitochondrial carrier"/>
    <property type="match status" value="1"/>
</dbReference>
<proteinExistence type="inferred from homology"/>
<evidence type="ECO:0000313" key="14">
    <source>
        <dbReference type="Proteomes" id="UP000290189"/>
    </source>
</evidence>
<dbReference type="Proteomes" id="UP000039324">
    <property type="component" value="Unassembled WGS sequence"/>
</dbReference>
<dbReference type="InterPro" id="IPR023395">
    <property type="entry name" value="MCP_dom_sf"/>
</dbReference>
<feature type="repeat" description="Solcar" evidence="9">
    <location>
        <begin position="109"/>
        <end position="198"/>
    </location>
</feature>
<sequence length="300" mass="31621">MSEGGGSKPKKTSTAKNLVAGGLAGAIEATIMYPTEFVKTQLQLASKAQGAPPFTTPLGCLKYTVETRGVFGLYSGLSTLVVGSIPKAAVRFAAFNELSNRMKGPDGKLSTTSTMLAGLGAGIFEAIIAVTPMETVKTKMIDDKNRATPRYRGLVHGVTTIVKEDGIAGVYAGVVPTMLKQGANQAVRFAIYGRIKALICGDSGQITTLQSMLTGSLAGFVSVYATMPFDVVKTRMQGLEAKNYTGTLNCFTSVVKNDGVLALWKGTTPRLGRVMFSGGIIFACYEAIIKALAPVWPDPE</sequence>
<dbReference type="GO" id="GO:0071913">
    <property type="term" value="F:citrate secondary active transmembrane transporter activity"/>
    <property type="evidence" value="ECO:0007669"/>
    <property type="project" value="TreeGrafter"/>
</dbReference>
<dbReference type="InterPro" id="IPR002067">
    <property type="entry name" value="MCP"/>
</dbReference>
<evidence type="ECO:0000256" key="8">
    <source>
        <dbReference type="ARBA" id="ARBA00023136"/>
    </source>
</evidence>
<evidence type="ECO:0000256" key="9">
    <source>
        <dbReference type="PROSITE-ProRule" id="PRU00282"/>
    </source>
</evidence>
<keyword evidence="7 12" id="KW-0496">Mitochondrion</keyword>
<keyword evidence="13" id="KW-1185">Reference proteome</keyword>
<dbReference type="AlphaFoldDB" id="A0A0G4IWE9"/>
<dbReference type="InterPro" id="IPR049563">
    <property type="entry name" value="TXTP-like"/>
</dbReference>
<geneLocation type="mitochondrion" evidence="12"/>
<dbReference type="OrthoDB" id="44467at2759"/>
<reference evidence="11 13" key="1">
    <citation type="submission" date="2015-02" db="EMBL/GenBank/DDBJ databases">
        <authorList>
            <person name="Chooi Y.-H."/>
        </authorList>
    </citation>
    <scope>NUCLEOTIDE SEQUENCE [LARGE SCALE GENOMIC DNA]</scope>
    <source>
        <strain evidence="11">E3</strain>
    </source>
</reference>
<keyword evidence="6" id="KW-1133">Transmembrane helix</keyword>
<dbReference type="STRING" id="37360.A0A0G4IWE9"/>
<evidence type="ECO:0000256" key="1">
    <source>
        <dbReference type="ARBA" id="ARBA00004225"/>
    </source>
</evidence>
<evidence type="ECO:0000256" key="3">
    <source>
        <dbReference type="ARBA" id="ARBA00022448"/>
    </source>
</evidence>
<keyword evidence="4 9" id="KW-0812">Transmembrane</keyword>
<evidence type="ECO:0000256" key="10">
    <source>
        <dbReference type="RuleBase" id="RU000488"/>
    </source>
</evidence>
<gene>
    <name evidence="11" type="ORF">PBRA_007325</name>
    <name evidence="12" type="ORF">PLBR_LOCUS3126</name>
</gene>
<protein>
    <submittedName>
        <fullName evidence="11">Uncharacterized protein</fullName>
    </submittedName>
</protein>
<dbReference type="Pfam" id="PF00153">
    <property type="entry name" value="Mito_carr"/>
    <property type="match status" value="3"/>
</dbReference>
<comment type="similarity">
    <text evidence="2 10">Belongs to the mitochondrial carrier (TC 2.A.29) family.</text>
</comment>
<keyword evidence="3 10" id="KW-0813">Transport</keyword>
<feature type="repeat" description="Solcar" evidence="9">
    <location>
        <begin position="206"/>
        <end position="291"/>
    </location>
</feature>